<dbReference type="PRINTS" id="PR01705">
    <property type="entry name" value="TSP1REPEAT"/>
</dbReference>
<evidence type="ECO:0000256" key="1">
    <source>
        <dbReference type="ARBA" id="ARBA00022737"/>
    </source>
</evidence>
<evidence type="ECO:0000313" key="5">
    <source>
        <dbReference type="Proteomes" id="UP000683360"/>
    </source>
</evidence>
<dbReference type="InterPro" id="IPR052065">
    <property type="entry name" value="Compl_asym_regulator"/>
</dbReference>
<evidence type="ECO:0000256" key="2">
    <source>
        <dbReference type="ARBA" id="ARBA00023157"/>
    </source>
</evidence>
<dbReference type="PANTHER" id="PTHR22906">
    <property type="entry name" value="PROPERDIN"/>
    <property type="match status" value="1"/>
</dbReference>
<dbReference type="OrthoDB" id="6157232at2759"/>
<dbReference type="Pfam" id="PF00090">
    <property type="entry name" value="TSP_1"/>
    <property type="match status" value="2"/>
</dbReference>
<dbReference type="PROSITE" id="PS50092">
    <property type="entry name" value="TSP1"/>
    <property type="match status" value="2"/>
</dbReference>
<evidence type="ECO:0000259" key="3">
    <source>
        <dbReference type="Pfam" id="PF24605"/>
    </source>
</evidence>
<sequence length="442" mass="48777">MAFFQEVILSRTVIVSRNGNSVGIKDVSSGTSVSGTGKTPEEAMTNASKNYITFLLQLGFISIDDLHLAPHRTTTARGNRVYDGDETEHRFNNLDGDKMATFRDEDGSVTNLATIQQIVKPGLFYTTPSCIYRKNWKMAICPYKYAKLNIKIDASSPEHGQTESIMVRDDQPDSPETLTGVKTNEFLTILGGTHSYTLHWSNGIPRKFAIYTKGVELNQYVRVGMCMPSDATFNLFTRTPLRRLKLVDWTEVQSIEELDSDTLGDRYFWDKSIGKLFLKFINYESRTDTTTLIVRGQMSTNTRTLAATDPTPPKGWGAGSQLPFTSRIPVNGGWSSWSAFEECSVTCGGGKQSQYRSCNNPATANGGTDCVGDGVNSVSCNEHPCPVNGKFSDWGQWSSCIVNSGCQGYRERERSCNTPAPQHGGIHCTGSVEKQEACNNCT</sequence>
<keyword evidence="1" id="KW-0677">Repeat</keyword>
<dbReference type="InterPro" id="IPR000884">
    <property type="entry name" value="TSP1_rpt"/>
</dbReference>
<proteinExistence type="predicted"/>
<dbReference type="SMART" id="SM00209">
    <property type="entry name" value="TSP1"/>
    <property type="match status" value="2"/>
</dbReference>
<feature type="domain" description="CEMIP" evidence="3">
    <location>
        <begin position="161"/>
        <end position="287"/>
    </location>
</feature>
<evidence type="ECO:0000313" key="4">
    <source>
        <dbReference type="EMBL" id="CAG2250309.1"/>
    </source>
</evidence>
<name>A0A8S3UW41_MYTED</name>
<dbReference type="Gene3D" id="2.20.100.10">
    <property type="entry name" value="Thrombospondin type-1 (TSP1) repeat"/>
    <property type="match status" value="2"/>
</dbReference>
<dbReference type="PANTHER" id="PTHR22906:SF21">
    <property type="entry name" value="SEMA DOMAIN-CONTAINING PROTEIN"/>
    <property type="match status" value="1"/>
</dbReference>
<dbReference type="InterPro" id="IPR036383">
    <property type="entry name" value="TSP1_rpt_sf"/>
</dbReference>
<reference evidence="4" key="1">
    <citation type="submission" date="2021-03" db="EMBL/GenBank/DDBJ databases">
        <authorList>
            <person name="Bekaert M."/>
        </authorList>
    </citation>
    <scope>NUCLEOTIDE SEQUENCE</scope>
</reference>
<protein>
    <recommendedName>
        <fullName evidence="3">CEMIP domain-containing protein</fullName>
    </recommendedName>
</protein>
<dbReference type="InterPro" id="IPR055400">
    <property type="entry name" value="CEMIP_X"/>
</dbReference>
<organism evidence="4 5">
    <name type="scientific">Mytilus edulis</name>
    <name type="common">Blue mussel</name>
    <dbReference type="NCBI Taxonomy" id="6550"/>
    <lineage>
        <taxon>Eukaryota</taxon>
        <taxon>Metazoa</taxon>
        <taxon>Spiralia</taxon>
        <taxon>Lophotrochozoa</taxon>
        <taxon>Mollusca</taxon>
        <taxon>Bivalvia</taxon>
        <taxon>Autobranchia</taxon>
        <taxon>Pteriomorphia</taxon>
        <taxon>Mytilida</taxon>
        <taxon>Mytiloidea</taxon>
        <taxon>Mytilidae</taxon>
        <taxon>Mytilinae</taxon>
        <taxon>Mytilus</taxon>
    </lineage>
</organism>
<keyword evidence="2" id="KW-1015">Disulfide bond</keyword>
<dbReference type="EMBL" id="CAJPWZ010003048">
    <property type="protein sequence ID" value="CAG2250309.1"/>
    <property type="molecule type" value="Genomic_DNA"/>
</dbReference>
<dbReference type="SUPFAM" id="SSF82895">
    <property type="entry name" value="TSP-1 type 1 repeat"/>
    <property type="match status" value="2"/>
</dbReference>
<dbReference type="FunFam" id="2.20.100.10:FF:000001">
    <property type="entry name" value="semaphorin-5A isoform X1"/>
    <property type="match status" value="1"/>
</dbReference>
<accession>A0A8S3UW41</accession>
<dbReference type="Pfam" id="PF24605">
    <property type="entry name" value="CEMIP_X"/>
    <property type="match status" value="1"/>
</dbReference>
<comment type="caution">
    <text evidence="4">The sequence shown here is derived from an EMBL/GenBank/DDBJ whole genome shotgun (WGS) entry which is preliminary data.</text>
</comment>
<dbReference type="Proteomes" id="UP000683360">
    <property type="component" value="Unassembled WGS sequence"/>
</dbReference>
<keyword evidence="5" id="KW-1185">Reference proteome</keyword>
<dbReference type="AlphaFoldDB" id="A0A8S3UW41"/>
<gene>
    <name evidence="4" type="ORF">MEDL_62047</name>
</gene>